<dbReference type="AlphaFoldDB" id="A0A9J5Z6U6"/>
<dbReference type="Proteomes" id="UP000824120">
    <property type="component" value="Chromosome 5"/>
</dbReference>
<accession>A0A9J5Z6U6</accession>
<gene>
    <name evidence="2" type="ORF">H5410_029156</name>
</gene>
<evidence type="ECO:0000313" key="3">
    <source>
        <dbReference type="Proteomes" id="UP000824120"/>
    </source>
</evidence>
<dbReference type="EMBL" id="JACXVP010000005">
    <property type="protein sequence ID" value="KAG5607664.1"/>
    <property type="molecule type" value="Genomic_DNA"/>
</dbReference>
<comment type="caution">
    <text evidence="2">The sequence shown here is derived from an EMBL/GenBank/DDBJ whole genome shotgun (WGS) entry which is preliminary data.</text>
</comment>
<feature type="region of interest" description="Disordered" evidence="1">
    <location>
        <begin position="127"/>
        <end position="168"/>
    </location>
</feature>
<proteinExistence type="predicted"/>
<evidence type="ECO:0000313" key="2">
    <source>
        <dbReference type="EMBL" id="KAG5607664.1"/>
    </source>
</evidence>
<feature type="compositionally biased region" description="Basic and acidic residues" evidence="1">
    <location>
        <begin position="127"/>
        <end position="146"/>
    </location>
</feature>
<sequence>MSKGRRELLGFFWNKEMGRVGGIKRWAGSRFGGRRRLLDKGHGLENYVGCCCFGGLKRLEWVQNQNFLMGSIKETKVQNTSVLLSLPKVETAVRHIRLSHTQHNHLLSTYGNLLTCQIHSKEAHIESLKGKSTQHEPCVDNGDSRGARPKVQPTDPQSWRQNDDDVRF</sequence>
<name>A0A9J5Z6U6_SOLCO</name>
<evidence type="ECO:0000256" key="1">
    <source>
        <dbReference type="SAM" id="MobiDB-lite"/>
    </source>
</evidence>
<reference evidence="2 3" key="1">
    <citation type="submission" date="2020-09" db="EMBL/GenBank/DDBJ databases">
        <title>De no assembly of potato wild relative species, Solanum commersonii.</title>
        <authorList>
            <person name="Cho K."/>
        </authorList>
    </citation>
    <scope>NUCLEOTIDE SEQUENCE [LARGE SCALE GENOMIC DNA]</scope>
    <source>
        <strain evidence="2">LZ3.2</strain>
        <tissue evidence="2">Leaf</tissue>
    </source>
</reference>
<keyword evidence="3" id="KW-1185">Reference proteome</keyword>
<protein>
    <submittedName>
        <fullName evidence="2">Uncharacterized protein</fullName>
    </submittedName>
</protein>
<organism evidence="2 3">
    <name type="scientific">Solanum commersonii</name>
    <name type="common">Commerson's wild potato</name>
    <name type="synonym">Commerson's nightshade</name>
    <dbReference type="NCBI Taxonomy" id="4109"/>
    <lineage>
        <taxon>Eukaryota</taxon>
        <taxon>Viridiplantae</taxon>
        <taxon>Streptophyta</taxon>
        <taxon>Embryophyta</taxon>
        <taxon>Tracheophyta</taxon>
        <taxon>Spermatophyta</taxon>
        <taxon>Magnoliopsida</taxon>
        <taxon>eudicotyledons</taxon>
        <taxon>Gunneridae</taxon>
        <taxon>Pentapetalae</taxon>
        <taxon>asterids</taxon>
        <taxon>lamiids</taxon>
        <taxon>Solanales</taxon>
        <taxon>Solanaceae</taxon>
        <taxon>Solanoideae</taxon>
        <taxon>Solaneae</taxon>
        <taxon>Solanum</taxon>
    </lineage>
</organism>